<dbReference type="GO" id="GO:0008270">
    <property type="term" value="F:zinc ion binding"/>
    <property type="evidence" value="ECO:0007669"/>
    <property type="project" value="UniProtKB-KW"/>
</dbReference>
<dbReference type="PROSITE" id="PS50966">
    <property type="entry name" value="ZF_SWIM"/>
    <property type="match status" value="1"/>
</dbReference>
<keyword evidence="4" id="KW-1185">Reference proteome</keyword>
<gene>
    <name evidence="3" type="ORF">P6N53_13800</name>
</gene>
<name>A0AAW7ZEU5_9FIRM</name>
<reference evidence="3" key="2">
    <citation type="submission" date="2023-03" db="EMBL/GenBank/DDBJ databases">
        <authorList>
            <person name="Zhang Z."/>
        </authorList>
    </citation>
    <scope>NUCLEOTIDE SEQUENCE</scope>
    <source>
        <strain evidence="3">DSA</strain>
    </source>
</reference>
<dbReference type="AlphaFoldDB" id="A0AAW7ZEU5"/>
<dbReference type="PANTHER" id="PTHR38133:SF1">
    <property type="entry name" value="SLR1429 PROTEIN"/>
    <property type="match status" value="1"/>
</dbReference>
<dbReference type="PANTHER" id="PTHR38133">
    <property type="entry name" value="SLR1429 PROTEIN"/>
    <property type="match status" value="1"/>
</dbReference>
<evidence type="ECO:0000259" key="2">
    <source>
        <dbReference type="PROSITE" id="PS50966"/>
    </source>
</evidence>
<keyword evidence="1" id="KW-0863">Zinc-finger</keyword>
<proteinExistence type="predicted"/>
<evidence type="ECO:0000313" key="3">
    <source>
        <dbReference type="EMBL" id="MDO7788299.1"/>
    </source>
</evidence>
<comment type="caution">
    <text evidence="3">The sequence shown here is derived from an EMBL/GenBank/DDBJ whole genome shotgun (WGS) entry which is preliminary data.</text>
</comment>
<sequence>MSYYGYPKYVSVEEKKAKAEKALKKLKKNNPGLEPVIIEGRTLAKSWWGKAWNLNLESYADYSNRIARGKSYVRSNAVLDLKLSKGRVTAIVQGSRAKPYDTEILIDTLNSTKWRKISELCNHRIDTLEQLIEGKFPKEMEILFTDKRYSMFPSPKEIHFNCSCPDYASMCKHVAAVLYGIGARLDQNPLLFFELRDIDGRELIRKSMEQKLDSMLKNAGRKSKRGIAAEDIPNIFGIRVPGT</sequence>
<dbReference type="RefSeq" id="WP_304544118.1">
    <property type="nucleotide sequence ID" value="NZ_JARPTC010000021.1"/>
</dbReference>
<reference evidence="3" key="1">
    <citation type="journal article" date="2023" name="J. Hazard. Mater.">
        <title>Anaerobic biodegradation of pyrene and benzo[a]pyrene by a new sulfate-reducing Desulforamulus aquiferis strain DSA.</title>
        <authorList>
            <person name="Zhang Z."/>
            <person name="Sun J."/>
            <person name="Gong X."/>
            <person name="Wang C."/>
            <person name="Wang H."/>
        </authorList>
    </citation>
    <scope>NUCLEOTIDE SEQUENCE</scope>
    <source>
        <strain evidence="3">DSA</strain>
    </source>
</reference>
<dbReference type="Proteomes" id="UP001172911">
    <property type="component" value="Unassembled WGS sequence"/>
</dbReference>
<evidence type="ECO:0000256" key="1">
    <source>
        <dbReference type="PROSITE-ProRule" id="PRU00325"/>
    </source>
</evidence>
<keyword evidence="1" id="KW-0862">Zinc</keyword>
<dbReference type="Pfam" id="PF04434">
    <property type="entry name" value="SWIM"/>
    <property type="match status" value="1"/>
</dbReference>
<dbReference type="EMBL" id="JARPTC010000021">
    <property type="protein sequence ID" value="MDO7788299.1"/>
    <property type="molecule type" value="Genomic_DNA"/>
</dbReference>
<evidence type="ECO:0000313" key="4">
    <source>
        <dbReference type="Proteomes" id="UP001172911"/>
    </source>
</evidence>
<dbReference type="InterPro" id="IPR007527">
    <property type="entry name" value="Znf_SWIM"/>
</dbReference>
<protein>
    <submittedName>
        <fullName evidence="3">SWIM zinc finger family protein</fullName>
    </submittedName>
</protein>
<accession>A0AAW7ZEU5</accession>
<keyword evidence="1" id="KW-0479">Metal-binding</keyword>
<organism evidence="3 4">
    <name type="scientific">Desulforamulus aquiferis</name>
    <dbReference type="NCBI Taxonomy" id="1397668"/>
    <lineage>
        <taxon>Bacteria</taxon>
        <taxon>Bacillati</taxon>
        <taxon>Bacillota</taxon>
        <taxon>Clostridia</taxon>
        <taxon>Eubacteriales</taxon>
        <taxon>Peptococcaceae</taxon>
        <taxon>Desulforamulus</taxon>
    </lineage>
</organism>
<feature type="domain" description="SWIM-type" evidence="2">
    <location>
        <begin position="147"/>
        <end position="182"/>
    </location>
</feature>